<feature type="compositionally biased region" description="Basic and acidic residues" evidence="1">
    <location>
        <begin position="358"/>
        <end position="368"/>
    </location>
</feature>
<accession>F0XN61</accession>
<dbReference type="HOGENOM" id="CLU_284695_0_0_1"/>
<evidence type="ECO:0000313" key="2">
    <source>
        <dbReference type="EMBL" id="EFX00860.1"/>
    </source>
</evidence>
<feature type="compositionally biased region" description="Basic and acidic residues" evidence="1">
    <location>
        <begin position="692"/>
        <end position="718"/>
    </location>
</feature>
<dbReference type="STRING" id="655863.F0XN61"/>
<feature type="region of interest" description="Disordered" evidence="1">
    <location>
        <begin position="479"/>
        <end position="588"/>
    </location>
</feature>
<dbReference type="InParanoid" id="F0XN61"/>
<dbReference type="Proteomes" id="UP000007796">
    <property type="component" value="Unassembled WGS sequence"/>
</dbReference>
<sequence>MPSRSHFGIRKLLGTPRRRSAVTSGGIDVEGGRADTDDDSSYFKRDSRSSASSGSIASSQSTGTKRRAVGTTADGLDQADVAHIKAAVATAAAASSLKFRLNNDDRGVQQAANNIPPESLDGQKPRKRVRPVLAPIVVLRHDDRQRQQAEPVAANAATTVATDRKQEIHSHTQTATRLLSTGSLCVCANREQPLQYELQEKNPQPLAGNRNGSLCSSNGEAVLLQTHVAPNSMASHCQLQKHFSPSQSSPPSPSCQSWRPTPPLSSSSFMSSPETSLTWPSPPPCTLPLFVSAAQSSSSTQSLSADISLSCPNTPFFNHVNPYTASPTAHARLQLSMSTESMANYPPPTQQQQQQDKYMSDEKKDQGGHLDQVGDNEETELEFKRSRELRKRVSLFGFSEGPILDLFEALTIEPEEAVSLRKECEQQYQPHHFRRTAGMDDQLPTPLHRSSSDAVFFAPLSSSSVRTVSVDGLSISPTFTRPRPAPIPMSKSGEPASMPTRMLPSPKKQTNFSPLRIRPVALARKPSVAASRAQRKRPKKFKRREQVANETETAVPRAPGTPTSPVQADKQTDMPSLSKTSSRESAQKRYSGGTRWALADNVAELFSNRLFGRMEVNEMLPLEKLKEIRESRAAVATAEAAAASETITATEVTTKTSAAVTATTATDPTTPVQKKAEVEGEWPVKLSQSPEKNQEQEHNPQSQTKEKQSTELETERPQPRSTRWPPPPIPLPPPPSDLAASPRLTELISTIESDSCETPVEPFHLQDLPHRIGAAGVRLSVLLPMDEEAISFDNSRALTKRKKAEDADAADAAGPNEPVVAQETNKEKAPFAPQRNLQRVTKDKGKVMPTIPELTVTDVNSNTYRPKAGSKTCMGTVASATKALTAMVNADYIHLPATPFSLVMPTYRHGPIRLARAEAEAKKTKAEASSAWIVADDALDWTAFHMAILGGAGDFFSDSIDYGQASTDADEVDDLACWFYSLGIAHERLDQGEEEETDEVKMEVGTWMQSEKRTEVPQAVTMTSNRHSNDSYRSAETEISSGSSDSVSLSNSEVTAGHELQTLGLPLGIAEMSATRTPPLPASTDQLAVQ</sequence>
<feature type="region of interest" description="Disordered" evidence="1">
    <location>
        <begin position="660"/>
        <end position="740"/>
    </location>
</feature>
<feature type="region of interest" description="Disordered" evidence="1">
    <location>
        <begin position="1008"/>
        <end position="1055"/>
    </location>
</feature>
<keyword evidence="3" id="KW-1185">Reference proteome</keyword>
<evidence type="ECO:0000313" key="3">
    <source>
        <dbReference type="Proteomes" id="UP000007796"/>
    </source>
</evidence>
<dbReference type="EMBL" id="GL629795">
    <property type="protein sequence ID" value="EFX00860.1"/>
    <property type="molecule type" value="Genomic_DNA"/>
</dbReference>
<reference evidence="2 3" key="1">
    <citation type="journal article" date="2011" name="Proc. Natl. Acad. Sci. U.S.A.">
        <title>Genome and transcriptome analyses of the mountain pine beetle-fungal symbiont Grosmannia clavigera, a lodgepole pine pathogen.</title>
        <authorList>
            <person name="DiGuistini S."/>
            <person name="Wang Y."/>
            <person name="Liao N.Y."/>
            <person name="Taylor G."/>
            <person name="Tanguay P."/>
            <person name="Feau N."/>
            <person name="Henrissat B."/>
            <person name="Chan S.K."/>
            <person name="Hesse-Orce U."/>
            <person name="Alamouti S.M."/>
            <person name="Tsui C.K.M."/>
            <person name="Docking R.T."/>
            <person name="Levasseur A."/>
            <person name="Haridas S."/>
            <person name="Robertson G."/>
            <person name="Birol I."/>
            <person name="Holt R.A."/>
            <person name="Marra M.A."/>
            <person name="Hamelin R.C."/>
            <person name="Hirst M."/>
            <person name="Jones S.J.M."/>
            <person name="Bohlmann J."/>
            <person name="Breuil C."/>
        </authorList>
    </citation>
    <scope>NUCLEOTIDE SEQUENCE [LARGE SCALE GENOMIC DNA]</scope>
    <source>
        <strain evidence="3">kw1407 / UAMH 11150</strain>
    </source>
</reference>
<feature type="region of interest" description="Disordered" evidence="1">
    <location>
        <begin position="238"/>
        <end position="280"/>
    </location>
</feature>
<feature type="region of interest" description="Disordered" evidence="1">
    <location>
        <begin position="13"/>
        <end position="69"/>
    </location>
</feature>
<organism evidence="3">
    <name type="scientific">Grosmannia clavigera (strain kw1407 / UAMH 11150)</name>
    <name type="common">Blue stain fungus</name>
    <name type="synonym">Graphiocladiella clavigera</name>
    <dbReference type="NCBI Taxonomy" id="655863"/>
    <lineage>
        <taxon>Eukaryota</taxon>
        <taxon>Fungi</taxon>
        <taxon>Dikarya</taxon>
        <taxon>Ascomycota</taxon>
        <taxon>Pezizomycotina</taxon>
        <taxon>Sordariomycetes</taxon>
        <taxon>Sordariomycetidae</taxon>
        <taxon>Ophiostomatales</taxon>
        <taxon>Ophiostomataceae</taxon>
        <taxon>Leptographium</taxon>
    </lineage>
</organism>
<evidence type="ECO:0000256" key="1">
    <source>
        <dbReference type="SAM" id="MobiDB-lite"/>
    </source>
</evidence>
<feature type="compositionally biased region" description="Low complexity" evidence="1">
    <location>
        <begin position="660"/>
        <end position="670"/>
    </location>
</feature>
<protein>
    <submittedName>
        <fullName evidence="2">Uncharacterized protein</fullName>
    </submittedName>
</protein>
<name>F0XN61_GROCL</name>
<feature type="compositionally biased region" description="Basic and acidic residues" evidence="1">
    <location>
        <begin position="1027"/>
        <end position="1036"/>
    </location>
</feature>
<dbReference type="GeneID" id="25974875"/>
<feature type="compositionally biased region" description="Low complexity" evidence="1">
    <location>
        <begin position="1037"/>
        <end position="1053"/>
    </location>
</feature>
<gene>
    <name evidence="2" type="ORF">CMQ_1941</name>
</gene>
<feature type="compositionally biased region" description="Basic and acidic residues" evidence="1">
    <location>
        <begin position="30"/>
        <end position="48"/>
    </location>
</feature>
<dbReference type="RefSeq" id="XP_014170342.1">
    <property type="nucleotide sequence ID" value="XM_014314867.1"/>
</dbReference>
<dbReference type="eggNOG" id="ENOG502TCM7">
    <property type="taxonomic scope" value="Eukaryota"/>
</dbReference>
<dbReference type="OrthoDB" id="5244857at2759"/>
<proteinExistence type="predicted"/>
<feature type="compositionally biased region" description="Low complexity" evidence="1">
    <location>
        <begin position="264"/>
        <end position="278"/>
    </location>
</feature>
<dbReference type="AlphaFoldDB" id="F0XN61"/>
<feature type="compositionally biased region" description="Low complexity" evidence="1">
    <location>
        <begin position="49"/>
        <end position="61"/>
    </location>
</feature>
<feature type="compositionally biased region" description="Basic residues" evidence="1">
    <location>
        <begin position="533"/>
        <end position="543"/>
    </location>
</feature>
<feature type="region of interest" description="Disordered" evidence="1">
    <location>
        <begin position="341"/>
        <end position="382"/>
    </location>
</feature>
<feature type="compositionally biased region" description="Pro residues" evidence="1">
    <location>
        <begin position="724"/>
        <end position="736"/>
    </location>
</feature>